<proteinExistence type="predicted"/>
<dbReference type="AlphaFoldDB" id="A0A1H3NLF4"/>
<name>A0A1H3NLF4_9BACI</name>
<dbReference type="EMBL" id="FNPI01000004">
    <property type="protein sequence ID" value="SDY89039.1"/>
    <property type="molecule type" value="Genomic_DNA"/>
</dbReference>
<dbReference type="Proteomes" id="UP000198935">
    <property type="component" value="Unassembled WGS sequence"/>
</dbReference>
<sequence length="70" mass="8141">MVNKAELIEKLAKNKMTEIIELMDDAENGELEELELARSLGLLRDEELNEQVIHWLTENGVKIIYLDDEE</sequence>
<reference evidence="2" key="1">
    <citation type="submission" date="2016-10" db="EMBL/GenBank/DDBJ databases">
        <authorList>
            <person name="Varghese N."/>
            <person name="Submissions S."/>
        </authorList>
    </citation>
    <scope>NUCLEOTIDE SEQUENCE [LARGE SCALE GENOMIC DNA]</scope>
    <source>
        <strain evidence="2">SP</strain>
    </source>
</reference>
<organism evidence="1 2">
    <name type="scientific">Evansella caseinilytica</name>
    <dbReference type="NCBI Taxonomy" id="1503961"/>
    <lineage>
        <taxon>Bacteria</taxon>
        <taxon>Bacillati</taxon>
        <taxon>Bacillota</taxon>
        <taxon>Bacilli</taxon>
        <taxon>Bacillales</taxon>
        <taxon>Bacillaceae</taxon>
        <taxon>Evansella</taxon>
    </lineage>
</organism>
<accession>A0A1H3NLF4</accession>
<dbReference type="STRING" id="1503961.SAMN05421736_104100"/>
<evidence type="ECO:0000313" key="1">
    <source>
        <dbReference type="EMBL" id="SDY89039.1"/>
    </source>
</evidence>
<protein>
    <submittedName>
        <fullName evidence="1">Uncharacterized protein</fullName>
    </submittedName>
</protein>
<evidence type="ECO:0000313" key="2">
    <source>
        <dbReference type="Proteomes" id="UP000198935"/>
    </source>
</evidence>
<keyword evidence="2" id="KW-1185">Reference proteome</keyword>
<gene>
    <name evidence="1" type="ORF">SAMN05421736_104100</name>
</gene>